<organism evidence="7 8">
    <name type="scientific">Trifolium pratense</name>
    <name type="common">Red clover</name>
    <dbReference type="NCBI Taxonomy" id="57577"/>
    <lineage>
        <taxon>Eukaryota</taxon>
        <taxon>Viridiplantae</taxon>
        <taxon>Streptophyta</taxon>
        <taxon>Embryophyta</taxon>
        <taxon>Tracheophyta</taxon>
        <taxon>Spermatophyta</taxon>
        <taxon>Magnoliopsida</taxon>
        <taxon>eudicotyledons</taxon>
        <taxon>Gunneridae</taxon>
        <taxon>Pentapetalae</taxon>
        <taxon>rosids</taxon>
        <taxon>fabids</taxon>
        <taxon>Fabales</taxon>
        <taxon>Fabaceae</taxon>
        <taxon>Papilionoideae</taxon>
        <taxon>50 kb inversion clade</taxon>
        <taxon>NPAAA clade</taxon>
        <taxon>Hologalegina</taxon>
        <taxon>IRL clade</taxon>
        <taxon>Trifolieae</taxon>
        <taxon>Trifolium</taxon>
    </lineage>
</organism>
<dbReference type="STRING" id="57577.A0A2K3NGP3"/>
<dbReference type="Gene3D" id="3.90.228.10">
    <property type="match status" value="1"/>
</dbReference>
<dbReference type="PROSITE" id="PS51879">
    <property type="entry name" value="RST"/>
    <property type="match status" value="1"/>
</dbReference>
<reference evidence="7 8" key="2">
    <citation type="journal article" date="2017" name="Front. Plant Sci.">
        <title>Gene Classification and Mining of Molecular Markers Useful in Red Clover (Trifolium pratense) Breeding.</title>
        <authorList>
            <person name="Istvanek J."/>
            <person name="Dluhosova J."/>
            <person name="Dluhos P."/>
            <person name="Patkova L."/>
            <person name="Nedelnik J."/>
            <person name="Repkova J."/>
        </authorList>
    </citation>
    <scope>NUCLEOTIDE SEQUENCE [LARGE SCALE GENOMIC DNA]</scope>
    <source>
        <strain evidence="8">cv. Tatra</strain>
        <tissue evidence="7">Young leaves</tissue>
    </source>
</reference>
<dbReference type="SUPFAM" id="SSF56399">
    <property type="entry name" value="ADP-ribosylation"/>
    <property type="match status" value="1"/>
</dbReference>
<name>A0A2K3NGP3_TRIPR</name>
<dbReference type="PANTHER" id="PTHR32263">
    <property type="entry name" value="INACTIVE POLY [ADP-RIBOSE] POLYMERASE SRO4-RELATED"/>
    <property type="match status" value="1"/>
</dbReference>
<dbReference type="InterPro" id="IPR044964">
    <property type="entry name" value="RCD1/SRO1-5"/>
</dbReference>
<dbReference type="EMBL" id="ASHM01021057">
    <property type="protein sequence ID" value="PNY02211.1"/>
    <property type="molecule type" value="Genomic_DNA"/>
</dbReference>
<feature type="domain" description="PARP catalytic" evidence="5">
    <location>
        <begin position="1"/>
        <end position="216"/>
    </location>
</feature>
<dbReference type="InterPro" id="IPR022003">
    <property type="entry name" value="RST"/>
</dbReference>
<dbReference type="InterPro" id="IPR012317">
    <property type="entry name" value="Poly(ADP-ribose)pol_cat_dom"/>
</dbReference>
<proteinExistence type="predicted"/>
<evidence type="ECO:0000313" key="7">
    <source>
        <dbReference type="EMBL" id="PNY02211.1"/>
    </source>
</evidence>
<dbReference type="GO" id="GO:0005634">
    <property type="term" value="C:nucleus"/>
    <property type="evidence" value="ECO:0007669"/>
    <property type="project" value="UniProtKB-SubCell"/>
</dbReference>
<comment type="caution">
    <text evidence="7">The sequence shown here is derived from an EMBL/GenBank/DDBJ whole genome shotgun (WGS) entry which is preliminary data.</text>
</comment>
<dbReference type="PANTHER" id="PTHR32263:SF14">
    <property type="entry name" value="INACTIVE POLY [ADP-RIBOSE] POLYMERASE SRO2-RELATED"/>
    <property type="match status" value="1"/>
</dbReference>
<accession>A0A2K3NGP3</accession>
<gene>
    <name evidence="7" type="ORF">L195_g025516</name>
</gene>
<protein>
    <submittedName>
        <fullName evidence="7">Putative inactive poly (ADP-ribose) polymerase SRO5-like protein</fullName>
    </submittedName>
</protein>
<evidence type="ECO:0000259" key="5">
    <source>
        <dbReference type="PROSITE" id="PS51059"/>
    </source>
</evidence>
<evidence type="ECO:0000256" key="4">
    <source>
        <dbReference type="ARBA" id="ARBA00023242"/>
    </source>
</evidence>
<keyword evidence="4" id="KW-0539">Nucleus</keyword>
<comment type="subcellular location">
    <subcellularLocation>
        <location evidence="1">Nucleus</location>
    </subcellularLocation>
</comment>
<keyword evidence="2" id="KW-0217">Developmental protein</keyword>
<evidence type="ECO:0000259" key="6">
    <source>
        <dbReference type="PROSITE" id="PS51879"/>
    </source>
</evidence>
<keyword evidence="3" id="KW-0346">Stress response</keyword>
<dbReference type="AlphaFoldDB" id="A0A2K3NGP3"/>
<reference evidence="7 8" key="1">
    <citation type="journal article" date="2014" name="Am. J. Bot.">
        <title>Genome assembly and annotation for red clover (Trifolium pratense; Fabaceae).</title>
        <authorList>
            <person name="Istvanek J."/>
            <person name="Jaros M."/>
            <person name="Krenek A."/>
            <person name="Repkova J."/>
        </authorList>
    </citation>
    <scope>NUCLEOTIDE SEQUENCE [LARGE SCALE GENOMIC DNA]</scope>
    <source>
        <strain evidence="8">cv. Tatra</strain>
        <tissue evidence="7">Young leaves</tissue>
    </source>
</reference>
<sequence>MNIVEVEEESGEYQYVKKGFLKGMGFMMHATNIIAIHKNNVSSNLTKQARLDSFHIFSKAVSIKCGGDANVRFAWYGGSLDELIDIVSFGFTGCNIHVDEDNDGESHGVGVSLSSTNFSIDSAMSSVEDENGLRHVLLCRVILGKVENVPADSKQSQPSCENYDTGVDDISSPTKHIIWTAFMNSYIHPDYILSFKYNYITDPGVFGTVKPRSEYVLFPNLVAKVSNHLKPSQMSLLLKSYRIYQEQKITRELWIKKVRKIVGDTLLHSVISGGDVHPII</sequence>
<evidence type="ECO:0000313" key="8">
    <source>
        <dbReference type="Proteomes" id="UP000236291"/>
    </source>
</evidence>
<dbReference type="Proteomes" id="UP000236291">
    <property type="component" value="Unassembled WGS sequence"/>
</dbReference>
<dbReference type="GO" id="GO:0003950">
    <property type="term" value="F:NAD+ poly-ADP-ribosyltransferase activity"/>
    <property type="evidence" value="ECO:0007669"/>
    <property type="project" value="InterPro"/>
</dbReference>
<evidence type="ECO:0000256" key="1">
    <source>
        <dbReference type="ARBA" id="ARBA00004123"/>
    </source>
</evidence>
<dbReference type="PROSITE" id="PS51059">
    <property type="entry name" value="PARP_CATALYTIC"/>
    <property type="match status" value="1"/>
</dbReference>
<dbReference type="Pfam" id="PF12174">
    <property type="entry name" value="RST"/>
    <property type="match status" value="1"/>
</dbReference>
<evidence type="ECO:0000256" key="3">
    <source>
        <dbReference type="ARBA" id="ARBA00023016"/>
    </source>
</evidence>
<evidence type="ECO:0000256" key="2">
    <source>
        <dbReference type="ARBA" id="ARBA00022473"/>
    </source>
</evidence>
<feature type="domain" description="RST" evidence="6">
    <location>
        <begin position="209"/>
        <end position="280"/>
    </location>
</feature>